<dbReference type="AlphaFoldDB" id="A0A662DJR9"/>
<accession>A0A662DJR9</accession>
<dbReference type="EMBL" id="QMQA01000016">
    <property type="protein sequence ID" value="RLE15128.1"/>
    <property type="molecule type" value="Genomic_DNA"/>
</dbReference>
<evidence type="ECO:0000313" key="2">
    <source>
        <dbReference type="Proteomes" id="UP000280417"/>
    </source>
</evidence>
<dbReference type="Proteomes" id="UP000280417">
    <property type="component" value="Unassembled WGS sequence"/>
</dbReference>
<organism evidence="1 2">
    <name type="scientific">Aerophobetes bacterium</name>
    <dbReference type="NCBI Taxonomy" id="2030807"/>
    <lineage>
        <taxon>Bacteria</taxon>
        <taxon>Candidatus Aerophobota</taxon>
    </lineage>
</organism>
<reference evidence="1 2" key="1">
    <citation type="submission" date="2018-06" db="EMBL/GenBank/DDBJ databases">
        <title>Extensive metabolic versatility and redundancy in microbially diverse, dynamic hydrothermal sediments.</title>
        <authorList>
            <person name="Dombrowski N."/>
            <person name="Teske A."/>
            <person name="Baker B.J."/>
        </authorList>
    </citation>
    <scope>NUCLEOTIDE SEQUENCE [LARGE SCALE GENOMIC DNA]</scope>
    <source>
        <strain evidence="1">B3_G15</strain>
    </source>
</reference>
<comment type="caution">
    <text evidence="1">The sequence shown here is derived from an EMBL/GenBank/DDBJ whole genome shotgun (WGS) entry which is preliminary data.</text>
</comment>
<sequence length="72" mass="8187">MKQFQIRGGAQAHFDLFTLRHNFRKFPRGKGKGISFAQLEGLDVPIDDWSELIFSESVTIEQVKVHLAISSL</sequence>
<evidence type="ECO:0000313" key="1">
    <source>
        <dbReference type="EMBL" id="RLE15128.1"/>
    </source>
</evidence>
<protein>
    <submittedName>
        <fullName evidence="1">Uncharacterized protein</fullName>
    </submittedName>
</protein>
<name>A0A662DJR9_UNCAE</name>
<proteinExistence type="predicted"/>
<gene>
    <name evidence="1" type="ORF">DRJ04_01075</name>
</gene>